<name>A0A8K0WLX2_9HYPO</name>
<evidence type="ECO:0000256" key="2">
    <source>
        <dbReference type="ARBA" id="ARBA00022737"/>
    </source>
</evidence>
<dbReference type="PROSITE" id="PS50294">
    <property type="entry name" value="WD_REPEATS_REGION"/>
    <property type="match status" value="1"/>
</dbReference>
<dbReference type="Pfam" id="PF00400">
    <property type="entry name" value="WD40"/>
    <property type="match status" value="1"/>
</dbReference>
<reference evidence="4" key="1">
    <citation type="journal article" date="2021" name="Nat. Commun.">
        <title>Genetic determinants of endophytism in the Arabidopsis root mycobiome.</title>
        <authorList>
            <person name="Mesny F."/>
            <person name="Miyauchi S."/>
            <person name="Thiergart T."/>
            <person name="Pickel B."/>
            <person name="Atanasova L."/>
            <person name="Karlsson M."/>
            <person name="Huettel B."/>
            <person name="Barry K.W."/>
            <person name="Haridas S."/>
            <person name="Chen C."/>
            <person name="Bauer D."/>
            <person name="Andreopoulos W."/>
            <person name="Pangilinan J."/>
            <person name="LaButti K."/>
            <person name="Riley R."/>
            <person name="Lipzen A."/>
            <person name="Clum A."/>
            <person name="Drula E."/>
            <person name="Henrissat B."/>
            <person name="Kohler A."/>
            <person name="Grigoriev I.V."/>
            <person name="Martin F.M."/>
            <person name="Hacquard S."/>
        </authorList>
    </citation>
    <scope>NUCLEOTIDE SEQUENCE</scope>
    <source>
        <strain evidence="4">MPI-CAGE-CH-0235</strain>
    </source>
</reference>
<dbReference type="OrthoDB" id="1367865at2759"/>
<dbReference type="SMART" id="SM00320">
    <property type="entry name" value="WD40"/>
    <property type="match status" value="1"/>
</dbReference>
<accession>A0A8K0WLX2</accession>
<dbReference type="InterPro" id="IPR015943">
    <property type="entry name" value="WD40/YVTN_repeat-like_dom_sf"/>
</dbReference>
<keyword evidence="5" id="KW-1185">Reference proteome</keyword>
<evidence type="ECO:0000313" key="5">
    <source>
        <dbReference type="Proteomes" id="UP000813444"/>
    </source>
</evidence>
<organism evidence="4 5">
    <name type="scientific">Stachybotrys elegans</name>
    <dbReference type="NCBI Taxonomy" id="80388"/>
    <lineage>
        <taxon>Eukaryota</taxon>
        <taxon>Fungi</taxon>
        <taxon>Dikarya</taxon>
        <taxon>Ascomycota</taxon>
        <taxon>Pezizomycotina</taxon>
        <taxon>Sordariomycetes</taxon>
        <taxon>Hypocreomycetidae</taxon>
        <taxon>Hypocreales</taxon>
        <taxon>Stachybotryaceae</taxon>
        <taxon>Stachybotrys</taxon>
    </lineage>
</organism>
<dbReference type="AlphaFoldDB" id="A0A8K0WLX2"/>
<evidence type="ECO:0000256" key="1">
    <source>
        <dbReference type="ARBA" id="ARBA00022574"/>
    </source>
</evidence>
<dbReference type="InterPro" id="IPR036322">
    <property type="entry name" value="WD40_repeat_dom_sf"/>
</dbReference>
<dbReference type="Proteomes" id="UP000813444">
    <property type="component" value="Unassembled WGS sequence"/>
</dbReference>
<protein>
    <submittedName>
        <fullName evidence="4">WD40-repeat-containing domain protein</fullName>
    </submittedName>
</protein>
<dbReference type="SUPFAM" id="SSF50978">
    <property type="entry name" value="WD40 repeat-like"/>
    <property type="match status" value="1"/>
</dbReference>
<dbReference type="PANTHER" id="PTHR19848:SF8">
    <property type="entry name" value="F-BOX AND WD REPEAT DOMAIN CONTAINING 7"/>
    <property type="match status" value="1"/>
</dbReference>
<gene>
    <name evidence="4" type="ORF">B0I35DRAFT_440524</name>
</gene>
<dbReference type="Gene3D" id="2.130.10.10">
    <property type="entry name" value="YVTN repeat-like/Quinoprotein amine dehydrogenase"/>
    <property type="match status" value="1"/>
</dbReference>
<proteinExistence type="predicted"/>
<comment type="caution">
    <text evidence="4">The sequence shown here is derived from an EMBL/GenBank/DDBJ whole genome shotgun (WGS) entry which is preliminary data.</text>
</comment>
<dbReference type="EMBL" id="JAGPNK010000013">
    <property type="protein sequence ID" value="KAH7309733.1"/>
    <property type="molecule type" value="Genomic_DNA"/>
</dbReference>
<dbReference type="PANTHER" id="PTHR19848">
    <property type="entry name" value="WD40 REPEAT PROTEIN"/>
    <property type="match status" value="1"/>
</dbReference>
<keyword evidence="2" id="KW-0677">Repeat</keyword>
<dbReference type="InterPro" id="IPR001680">
    <property type="entry name" value="WD40_rpt"/>
</dbReference>
<feature type="repeat" description="WD" evidence="3">
    <location>
        <begin position="14"/>
        <end position="55"/>
    </location>
</feature>
<evidence type="ECO:0000313" key="4">
    <source>
        <dbReference type="EMBL" id="KAH7309733.1"/>
    </source>
</evidence>
<dbReference type="PROSITE" id="PS50082">
    <property type="entry name" value="WD_REPEATS_2"/>
    <property type="match status" value="1"/>
</dbReference>
<keyword evidence="1 3" id="KW-0853">WD repeat</keyword>
<evidence type="ECO:0000256" key="3">
    <source>
        <dbReference type="PROSITE-ProRule" id="PRU00221"/>
    </source>
</evidence>
<sequence>MIWTTTTGALQGTLKGHTDWVYSVAFSPDSTLVASNARDGTVRIWAAEAGTLTQTLYIGVASSILAFDYQSNSILTDDGAYEVSVPLQQASATNTMPASIPPITRWGIRSDGCWITLCGTKVLWIPKDYRPTALQICEQIIAVGCDNGRVWIAHLENMDSLQDMLLCGT</sequence>